<dbReference type="STRING" id="1552.A7L45_20700"/>
<accession>A0A1J0GLY0</accession>
<keyword evidence="3" id="KW-0378">Hydrolase</keyword>
<sequence length="185" mass="20340">MKKLTFLSCMMLTLFLAFPSLSVSGEHLYSFGSESKDLYNEQVEAVEVFNKSNSSICITDNDIYLMSQVVYAESCGEPDSGKLAVASVILNRASDSHFPKSISGVINQKNAFSCVKNGKVYHNGKSNVIPDSACYTAVLDALKGKDPTYNAVFYYNPEIATSGWMKSINKTNIKTIGNHVFFVVK</sequence>
<dbReference type="AlphaFoldDB" id="A0A1J0GLY0"/>
<evidence type="ECO:0000313" key="4">
    <source>
        <dbReference type="Proteomes" id="UP000182569"/>
    </source>
</evidence>
<dbReference type="Gene3D" id="1.10.10.2520">
    <property type="entry name" value="Cell wall hydrolase SleB, domain 1"/>
    <property type="match status" value="1"/>
</dbReference>
<evidence type="ECO:0000259" key="2">
    <source>
        <dbReference type="Pfam" id="PF07486"/>
    </source>
</evidence>
<proteinExistence type="predicted"/>
<name>A0A1J0GLY0_9CLOT</name>
<dbReference type="KEGG" id="ceu:A7L45_20700"/>
<keyword evidence="1" id="KW-0732">Signal</keyword>
<dbReference type="OrthoDB" id="9785345at2"/>
<dbReference type="InterPro" id="IPR042047">
    <property type="entry name" value="SleB_dom1"/>
</dbReference>
<dbReference type="RefSeq" id="WP_071614593.1">
    <property type="nucleotide sequence ID" value="NZ_CP015756.1"/>
</dbReference>
<dbReference type="Proteomes" id="UP000182569">
    <property type="component" value="Chromosome"/>
</dbReference>
<dbReference type="GO" id="GO:0016787">
    <property type="term" value="F:hydrolase activity"/>
    <property type="evidence" value="ECO:0007669"/>
    <property type="project" value="UniProtKB-KW"/>
</dbReference>
<dbReference type="InterPro" id="IPR011105">
    <property type="entry name" value="Cell_wall_hydrolase_SleB"/>
</dbReference>
<reference evidence="4" key="1">
    <citation type="journal article" date="2016" name="Front. Microbiol.">
        <title>Complete Genome Sequence of Clostridium estertheticum DSM 8809, a Microbe Identified in Spoiled Vacuum Packed Beef.</title>
        <authorList>
            <person name="Yu Z."/>
            <person name="Gunn L."/>
            <person name="Brennan E."/>
            <person name="Reid R."/>
            <person name="Wall P.G."/>
            <person name="Gaora O.P."/>
            <person name="Hurley D."/>
            <person name="Bolton D."/>
            <person name="Fanning S."/>
        </authorList>
    </citation>
    <scope>NUCLEOTIDE SEQUENCE [LARGE SCALE GENOMIC DNA]</scope>
    <source>
        <strain evidence="4">DSM 8809</strain>
    </source>
</reference>
<keyword evidence="4" id="KW-1185">Reference proteome</keyword>
<evidence type="ECO:0000256" key="1">
    <source>
        <dbReference type="SAM" id="SignalP"/>
    </source>
</evidence>
<evidence type="ECO:0000313" key="3">
    <source>
        <dbReference type="EMBL" id="APC42303.1"/>
    </source>
</evidence>
<dbReference type="EMBL" id="CP015756">
    <property type="protein sequence ID" value="APC42303.1"/>
    <property type="molecule type" value="Genomic_DNA"/>
</dbReference>
<protein>
    <submittedName>
        <fullName evidence="3">Hydrolase</fullName>
    </submittedName>
</protein>
<gene>
    <name evidence="3" type="ORF">A7L45_20700</name>
</gene>
<organism evidence="3 4">
    <name type="scientific">Clostridium estertheticum subsp. estertheticum</name>
    <dbReference type="NCBI Taxonomy" id="1552"/>
    <lineage>
        <taxon>Bacteria</taxon>
        <taxon>Bacillati</taxon>
        <taxon>Bacillota</taxon>
        <taxon>Clostridia</taxon>
        <taxon>Eubacteriales</taxon>
        <taxon>Clostridiaceae</taxon>
        <taxon>Clostridium</taxon>
    </lineage>
</organism>
<dbReference type="Pfam" id="PF07486">
    <property type="entry name" value="Hydrolase_2"/>
    <property type="match status" value="1"/>
</dbReference>
<dbReference type="Gene3D" id="6.20.240.60">
    <property type="match status" value="1"/>
</dbReference>
<feature type="chain" id="PRO_5009611997" evidence="1">
    <location>
        <begin position="23"/>
        <end position="185"/>
    </location>
</feature>
<feature type="domain" description="Cell wall hydrolase SleB" evidence="2">
    <location>
        <begin position="76"/>
        <end position="182"/>
    </location>
</feature>
<feature type="signal peptide" evidence="1">
    <location>
        <begin position="1"/>
        <end position="22"/>
    </location>
</feature>